<keyword evidence="2" id="KW-1185">Reference proteome</keyword>
<evidence type="ECO:0000313" key="2">
    <source>
        <dbReference type="Proteomes" id="UP000765509"/>
    </source>
</evidence>
<reference evidence="1" key="1">
    <citation type="submission" date="2021-03" db="EMBL/GenBank/DDBJ databases">
        <title>Draft genome sequence of rust myrtle Austropuccinia psidii MF-1, a brazilian biotype.</title>
        <authorList>
            <person name="Quecine M.C."/>
            <person name="Pachon D.M.R."/>
            <person name="Bonatelli M.L."/>
            <person name="Correr F.H."/>
            <person name="Franceschini L.M."/>
            <person name="Leite T.F."/>
            <person name="Margarido G.R.A."/>
            <person name="Almeida C.A."/>
            <person name="Ferrarezi J.A."/>
            <person name="Labate C.A."/>
        </authorList>
    </citation>
    <scope>NUCLEOTIDE SEQUENCE</scope>
    <source>
        <strain evidence="1">MF-1</strain>
    </source>
</reference>
<comment type="caution">
    <text evidence="1">The sequence shown here is derived from an EMBL/GenBank/DDBJ whole genome shotgun (WGS) entry which is preliminary data.</text>
</comment>
<dbReference type="Proteomes" id="UP000765509">
    <property type="component" value="Unassembled WGS sequence"/>
</dbReference>
<sequence length="152" mass="16701">MTEKRQKGLLSPPCESEKLSSKLKRKKGSALALLWTCVSPDLHGILLLNKGSLCDSWDTLGKTFGKKSIVATCDTFLKIMSLRYTPGASLEKHIDSLQKTYASYESITLGSDDAMTISPAVAAAFFIWSLSQGQDLSGLAQMLYDIKPFEFK</sequence>
<evidence type="ECO:0000313" key="1">
    <source>
        <dbReference type="EMBL" id="MBW0543118.1"/>
    </source>
</evidence>
<proteinExistence type="predicted"/>
<organism evidence="1 2">
    <name type="scientific">Austropuccinia psidii MF-1</name>
    <dbReference type="NCBI Taxonomy" id="1389203"/>
    <lineage>
        <taxon>Eukaryota</taxon>
        <taxon>Fungi</taxon>
        <taxon>Dikarya</taxon>
        <taxon>Basidiomycota</taxon>
        <taxon>Pucciniomycotina</taxon>
        <taxon>Pucciniomycetes</taxon>
        <taxon>Pucciniales</taxon>
        <taxon>Sphaerophragmiaceae</taxon>
        <taxon>Austropuccinia</taxon>
    </lineage>
</organism>
<dbReference type="AlphaFoldDB" id="A0A9Q3FSK0"/>
<gene>
    <name evidence="1" type="ORF">O181_082833</name>
</gene>
<protein>
    <submittedName>
        <fullName evidence="1">Uncharacterized protein</fullName>
    </submittedName>
</protein>
<dbReference type="OrthoDB" id="2515196at2759"/>
<dbReference type="EMBL" id="AVOT02047853">
    <property type="protein sequence ID" value="MBW0543118.1"/>
    <property type="molecule type" value="Genomic_DNA"/>
</dbReference>
<name>A0A9Q3FSK0_9BASI</name>
<accession>A0A9Q3FSK0</accession>